<name>A0ABD0TM41_LOXSC</name>
<dbReference type="AlphaFoldDB" id="A0ABD0TM41"/>
<keyword evidence="1" id="KW-0560">Oxidoreductase</keyword>
<comment type="similarity">
    <text evidence="1">Belongs to the iron/ascorbate-dependent oxidoreductase family.</text>
</comment>
<sequence>MASQQEETLLSRCEIPIIDLAHIGTDVCPMKSVVRRIGQQLFTALSGKGLAVLVNHGIAEEKLKAVYADLDNFCALPEGCQAQYLRNPVSNHGYVRPGMEQFDATKKELRHAFNITSLTKAAMPAEEEVPEFINHAVPLAQDLTNLSRVLLQALAYAFGVPPATLLACHSGMLQSDGRNASTMRLLYYPPVPPEDEGPCCPSDAVHYTRCGAHSDYGTFTLLAQDSEGGLEVKLNGSDKWQAVGHLPGAILVQPGELLAAWTTNILPALMHRVVVPSGTYARARGRHCVAFFCLPDNDAKLPTLPLKAAPAPAPPAFTPHTHLTLHNRLLNAAHHLQKRFRETYA</sequence>
<gene>
    <name evidence="4" type="ORF">ABMA27_011921</name>
    <name evidence="3" type="ORF">ABMA28_012184</name>
</gene>
<keyword evidence="1" id="KW-0479">Metal-binding</keyword>
<proteinExistence type="inferred from homology"/>
<evidence type="ECO:0000313" key="6">
    <source>
        <dbReference type="Proteomes" id="UP001549921"/>
    </source>
</evidence>
<dbReference type="EMBL" id="JBEDNZ010000003">
    <property type="protein sequence ID" value="KAL0850355.1"/>
    <property type="molecule type" value="Genomic_DNA"/>
</dbReference>
<accession>A0ABD0TM41</accession>
<dbReference type="Pfam" id="PF03171">
    <property type="entry name" value="2OG-FeII_Oxy"/>
    <property type="match status" value="1"/>
</dbReference>
<dbReference type="GO" id="GO:0046872">
    <property type="term" value="F:metal ion binding"/>
    <property type="evidence" value="ECO:0007669"/>
    <property type="project" value="UniProtKB-KW"/>
</dbReference>
<protein>
    <recommendedName>
        <fullName evidence="2">Fe2OG dioxygenase domain-containing protein</fullName>
    </recommendedName>
</protein>
<dbReference type="Proteomes" id="UP001549921">
    <property type="component" value="Unassembled WGS sequence"/>
</dbReference>
<evidence type="ECO:0000256" key="1">
    <source>
        <dbReference type="RuleBase" id="RU003682"/>
    </source>
</evidence>
<dbReference type="PANTHER" id="PTHR47990">
    <property type="entry name" value="2-OXOGLUTARATE (2OG) AND FE(II)-DEPENDENT OXYGENASE SUPERFAMILY PROTEIN-RELATED"/>
    <property type="match status" value="1"/>
</dbReference>
<dbReference type="SUPFAM" id="SSF51197">
    <property type="entry name" value="Clavaminate synthase-like"/>
    <property type="match status" value="1"/>
</dbReference>
<dbReference type="Pfam" id="PF14226">
    <property type="entry name" value="DIOX_N"/>
    <property type="match status" value="1"/>
</dbReference>
<feature type="domain" description="Fe2OG dioxygenase" evidence="2">
    <location>
        <begin position="179"/>
        <end position="295"/>
    </location>
</feature>
<dbReference type="Proteomes" id="UP001549920">
    <property type="component" value="Unassembled WGS sequence"/>
</dbReference>
<keyword evidence="5" id="KW-1185">Reference proteome</keyword>
<dbReference type="PROSITE" id="PS51471">
    <property type="entry name" value="FE2OG_OXY"/>
    <property type="match status" value="1"/>
</dbReference>
<dbReference type="EMBL" id="JBEUOH010000003">
    <property type="protein sequence ID" value="KAL0895904.1"/>
    <property type="molecule type" value="Genomic_DNA"/>
</dbReference>
<dbReference type="InterPro" id="IPR050231">
    <property type="entry name" value="Iron_ascorbate_oxido_reductase"/>
</dbReference>
<keyword evidence="1" id="KW-0408">Iron</keyword>
<dbReference type="InterPro" id="IPR044861">
    <property type="entry name" value="IPNS-like_FE2OG_OXY"/>
</dbReference>
<reference evidence="5 6" key="1">
    <citation type="submission" date="2024-06" db="EMBL/GenBank/DDBJ databases">
        <title>A chromosome-level genome assembly of beet webworm, Loxostege sticticalis.</title>
        <authorList>
            <person name="Zhang Y."/>
        </authorList>
    </citation>
    <scope>NUCLEOTIDE SEQUENCE [LARGE SCALE GENOMIC DNA]</scope>
    <source>
        <strain evidence="4">AQ026</strain>
        <strain evidence="3">AQ028</strain>
        <tissue evidence="3">Male pupae</tissue>
        <tissue evidence="4">Whole body</tissue>
    </source>
</reference>
<evidence type="ECO:0000313" key="4">
    <source>
        <dbReference type="EMBL" id="KAL0895904.1"/>
    </source>
</evidence>
<dbReference type="Gene3D" id="2.60.120.330">
    <property type="entry name" value="B-lactam Antibiotic, Isopenicillin N Synthase, Chain"/>
    <property type="match status" value="1"/>
</dbReference>
<comment type="caution">
    <text evidence="3">The sequence shown here is derived from an EMBL/GenBank/DDBJ whole genome shotgun (WGS) entry which is preliminary data.</text>
</comment>
<organism evidence="3 6">
    <name type="scientific">Loxostege sticticalis</name>
    <name type="common">Beet webworm moth</name>
    <dbReference type="NCBI Taxonomy" id="481309"/>
    <lineage>
        <taxon>Eukaryota</taxon>
        <taxon>Metazoa</taxon>
        <taxon>Ecdysozoa</taxon>
        <taxon>Arthropoda</taxon>
        <taxon>Hexapoda</taxon>
        <taxon>Insecta</taxon>
        <taxon>Pterygota</taxon>
        <taxon>Neoptera</taxon>
        <taxon>Endopterygota</taxon>
        <taxon>Lepidoptera</taxon>
        <taxon>Glossata</taxon>
        <taxon>Ditrysia</taxon>
        <taxon>Pyraloidea</taxon>
        <taxon>Crambidae</taxon>
        <taxon>Pyraustinae</taxon>
        <taxon>Loxostege</taxon>
    </lineage>
</organism>
<dbReference type="InterPro" id="IPR005123">
    <property type="entry name" value="Oxoglu/Fe-dep_dioxygenase_dom"/>
</dbReference>
<dbReference type="InterPro" id="IPR027443">
    <property type="entry name" value="IPNS-like_sf"/>
</dbReference>
<evidence type="ECO:0000259" key="2">
    <source>
        <dbReference type="PROSITE" id="PS51471"/>
    </source>
</evidence>
<evidence type="ECO:0000313" key="3">
    <source>
        <dbReference type="EMBL" id="KAL0850355.1"/>
    </source>
</evidence>
<dbReference type="InterPro" id="IPR026992">
    <property type="entry name" value="DIOX_N"/>
</dbReference>
<dbReference type="GO" id="GO:0016491">
    <property type="term" value="F:oxidoreductase activity"/>
    <property type="evidence" value="ECO:0007669"/>
    <property type="project" value="UniProtKB-KW"/>
</dbReference>
<evidence type="ECO:0000313" key="5">
    <source>
        <dbReference type="Proteomes" id="UP001549920"/>
    </source>
</evidence>